<dbReference type="GO" id="GO:0004476">
    <property type="term" value="F:mannose-6-phosphate isomerase activity"/>
    <property type="evidence" value="ECO:0007669"/>
    <property type="project" value="UniProtKB-EC"/>
</dbReference>
<dbReference type="PRINTS" id="PR00714">
    <property type="entry name" value="MAN6PISMRASE"/>
</dbReference>
<keyword evidence="7 11" id="KW-0479">Metal-binding</keyword>
<dbReference type="OrthoDB" id="6605218at2759"/>
<dbReference type="NCBIfam" id="TIGR00218">
    <property type="entry name" value="manA"/>
    <property type="match status" value="1"/>
</dbReference>
<dbReference type="RefSeq" id="XP_024662596.1">
    <property type="nucleotide sequence ID" value="XM_024806828.1"/>
</dbReference>
<evidence type="ECO:0000256" key="11">
    <source>
        <dbReference type="PIRSR" id="PIRSR001480-2"/>
    </source>
</evidence>
<reference evidence="18 19" key="1">
    <citation type="submission" date="2017-04" db="EMBL/GenBank/DDBJ databases">
        <title>Genome sequencing of [Candida] sorbophila.</title>
        <authorList>
            <person name="Ahn J.O."/>
        </authorList>
    </citation>
    <scope>NUCLEOTIDE SEQUENCE [LARGE SCALE GENOMIC DNA]</scope>
    <source>
        <strain evidence="18 19">DS02</strain>
    </source>
</reference>
<dbReference type="GO" id="GO:0009298">
    <property type="term" value="P:GDP-mannose biosynthetic process"/>
    <property type="evidence" value="ECO:0007669"/>
    <property type="project" value="UniProtKB-UniPathway"/>
</dbReference>
<evidence type="ECO:0000256" key="4">
    <source>
        <dbReference type="ARBA" id="ARBA00010772"/>
    </source>
</evidence>
<accession>A0A2T0FCF6</accession>
<keyword evidence="8 11" id="KW-0862">Zinc</keyword>
<dbReference type="InterPro" id="IPR046456">
    <property type="entry name" value="PMI_typeI_C"/>
</dbReference>
<keyword evidence="9 12" id="KW-0413">Isomerase</keyword>
<evidence type="ECO:0000259" key="17">
    <source>
        <dbReference type="Pfam" id="PF20512"/>
    </source>
</evidence>
<evidence type="ECO:0000313" key="18">
    <source>
        <dbReference type="EMBL" id="PRT52650.1"/>
    </source>
</evidence>
<dbReference type="CDD" id="cd07011">
    <property type="entry name" value="cupin_PMI_type_I_N"/>
    <property type="match status" value="1"/>
</dbReference>
<dbReference type="InterPro" id="IPR014710">
    <property type="entry name" value="RmlC-like_jellyroll"/>
</dbReference>
<dbReference type="InterPro" id="IPR016305">
    <property type="entry name" value="Mannose-6-P_Isomerase"/>
</dbReference>
<evidence type="ECO:0000256" key="2">
    <source>
        <dbReference type="ARBA" id="ARBA00002564"/>
    </source>
</evidence>
<sequence>MLVELLCDVQTYDWGKLGKSSAVARFAAAQSPDFHIQESTPYAELWMGTHPKAPSQIKGGKENLRELVAGNDKLLGEKVAAKFGDQEIPFLFKVLSIRKALSIQAHPDKLLARQLHARDPKNYPDDNHKPEMAIALTDFEGFCGFRPAAEISSFLKIVPEFAELAGQAGTAFCAAVDKDPKGEHREELQALFGAVMGAPQTTIDPLAEALSERAAREKEQFCGCHGGLPLADLIQRASADFPRDVGVFCGGMMLNYCRLKKGEAMFLKAKDPHAYISGDIIECMAASDNVVRAGFTPKFKDVQTLVDMLTFDTAPVSEQKMTPAPFARAHGGEALYFDPPIEEFGVLQLTTGTKSAVDALEGPSIFIVTEGQGTVKAGDASIKYTAGSVFFVGAGTAVELEASEHTVSYHAICEV</sequence>
<dbReference type="GeneID" id="36514019"/>
<dbReference type="Proteomes" id="UP000238350">
    <property type="component" value="Unassembled WGS sequence"/>
</dbReference>
<name>A0A2T0FCF6_9ASCO</name>
<feature type="binding site" evidence="11">
    <location>
        <position position="106"/>
    </location>
    <ligand>
        <name>Zn(2+)</name>
        <dbReference type="ChEBI" id="CHEBI:29105"/>
    </ligand>
</feature>
<evidence type="ECO:0000256" key="10">
    <source>
        <dbReference type="PIRSR" id="PIRSR001480-1"/>
    </source>
</evidence>
<dbReference type="AlphaFoldDB" id="A0A2T0FCF6"/>
<dbReference type="EMBL" id="NDIQ01000001">
    <property type="protein sequence ID" value="PRT52650.1"/>
    <property type="molecule type" value="Genomic_DNA"/>
</dbReference>
<evidence type="ECO:0000256" key="5">
    <source>
        <dbReference type="ARBA" id="ARBA00011956"/>
    </source>
</evidence>
<dbReference type="PROSITE" id="PS00965">
    <property type="entry name" value="PMI_I_1"/>
    <property type="match status" value="1"/>
</dbReference>
<feature type="binding site" evidence="11">
    <location>
        <position position="131"/>
    </location>
    <ligand>
        <name>Zn(2+)</name>
        <dbReference type="ChEBI" id="CHEBI:29105"/>
    </ligand>
</feature>
<dbReference type="PANTHER" id="PTHR10309">
    <property type="entry name" value="MANNOSE-6-PHOSPHATE ISOMERASE"/>
    <property type="match status" value="1"/>
</dbReference>
<dbReference type="PIRSF" id="PIRSF001480">
    <property type="entry name" value="Mannose-6-phosphate_isomerase"/>
    <property type="match status" value="1"/>
</dbReference>
<dbReference type="Gene3D" id="1.10.441.10">
    <property type="entry name" value="Phosphomannose Isomerase, domain 2"/>
    <property type="match status" value="1"/>
</dbReference>
<dbReference type="InterPro" id="IPR046458">
    <property type="entry name" value="PMI_typeI_hel"/>
</dbReference>
<feature type="domain" description="Phosphomannose isomerase type I catalytic" evidence="16">
    <location>
        <begin position="3"/>
        <end position="147"/>
    </location>
</feature>
<protein>
    <recommendedName>
        <fullName evidence="6 12">Mannose-6-phosphate isomerase</fullName>
        <ecNumber evidence="5 12">5.3.1.8</ecNumber>
    </recommendedName>
</protein>
<comment type="pathway">
    <text evidence="3 14">Nucleotide-sugar biosynthesis; GDP-alpha-D-mannose biosynthesis; alpha-D-mannose 1-phosphate from D-fructose 6-phosphate: step 1/2.</text>
</comment>
<evidence type="ECO:0000313" key="19">
    <source>
        <dbReference type="Proteomes" id="UP000238350"/>
    </source>
</evidence>
<dbReference type="Pfam" id="PF20511">
    <property type="entry name" value="PMI_typeI_cat"/>
    <property type="match status" value="1"/>
</dbReference>
<dbReference type="GO" id="GO:0005975">
    <property type="term" value="P:carbohydrate metabolic process"/>
    <property type="evidence" value="ECO:0007669"/>
    <property type="project" value="InterPro"/>
</dbReference>
<gene>
    <name evidence="18" type="ORF">B9G98_00270</name>
</gene>
<comment type="function">
    <text evidence="2">Involved in the synthesis of the GDP-mannose and dolichol-phosphate-mannose required for a number of critical mannosyl transfer reactions.</text>
</comment>
<dbReference type="GO" id="GO:0005829">
    <property type="term" value="C:cytosol"/>
    <property type="evidence" value="ECO:0007669"/>
    <property type="project" value="TreeGrafter"/>
</dbReference>
<dbReference type="Pfam" id="PF20512">
    <property type="entry name" value="PMI_typeI_hel"/>
    <property type="match status" value="1"/>
</dbReference>
<evidence type="ECO:0000256" key="13">
    <source>
        <dbReference type="RuleBase" id="RU004189"/>
    </source>
</evidence>
<proteinExistence type="inferred from homology"/>
<evidence type="ECO:0000259" key="15">
    <source>
        <dbReference type="Pfam" id="PF01238"/>
    </source>
</evidence>
<feature type="domain" description="Phosphomannose isomerase type I C-terminal" evidence="15">
    <location>
        <begin position="337"/>
        <end position="379"/>
    </location>
</feature>
<dbReference type="PROSITE" id="PS00966">
    <property type="entry name" value="PMI_I_2"/>
    <property type="match status" value="1"/>
</dbReference>
<feature type="domain" description="Phosphomannose isomerase type I helical insertion" evidence="17">
    <location>
        <begin position="168"/>
        <end position="251"/>
    </location>
</feature>
<dbReference type="GO" id="GO:0008270">
    <property type="term" value="F:zinc ion binding"/>
    <property type="evidence" value="ECO:0007669"/>
    <property type="project" value="InterPro"/>
</dbReference>
<comment type="cofactor">
    <cofactor evidence="11 12">
        <name>Zn(2+)</name>
        <dbReference type="ChEBI" id="CHEBI:29105"/>
    </cofactor>
    <text evidence="11 12">Binds 1 zinc ion per subunit.</text>
</comment>
<dbReference type="InterPro" id="IPR018050">
    <property type="entry name" value="Pmannose_isomerase-type1_CS"/>
</dbReference>
<keyword evidence="19" id="KW-1185">Reference proteome</keyword>
<feature type="binding site" evidence="11">
    <location>
        <position position="273"/>
    </location>
    <ligand>
        <name>Zn(2+)</name>
        <dbReference type="ChEBI" id="CHEBI:29105"/>
    </ligand>
</feature>
<evidence type="ECO:0000256" key="1">
    <source>
        <dbReference type="ARBA" id="ARBA00000757"/>
    </source>
</evidence>
<dbReference type="SUPFAM" id="SSF51182">
    <property type="entry name" value="RmlC-like cupins"/>
    <property type="match status" value="1"/>
</dbReference>
<comment type="similarity">
    <text evidence="4 13">Belongs to the mannose-6-phosphate isomerase type 1 family.</text>
</comment>
<evidence type="ECO:0000256" key="12">
    <source>
        <dbReference type="RuleBase" id="RU000611"/>
    </source>
</evidence>
<organism evidence="18 19">
    <name type="scientific">Wickerhamiella sorbophila</name>
    <dbReference type="NCBI Taxonomy" id="45607"/>
    <lineage>
        <taxon>Eukaryota</taxon>
        <taxon>Fungi</taxon>
        <taxon>Dikarya</taxon>
        <taxon>Ascomycota</taxon>
        <taxon>Saccharomycotina</taxon>
        <taxon>Dipodascomycetes</taxon>
        <taxon>Dipodascales</taxon>
        <taxon>Trichomonascaceae</taxon>
        <taxon>Wickerhamiella</taxon>
    </lineage>
</organism>
<comment type="catalytic activity">
    <reaction evidence="1 12">
        <text>D-mannose 6-phosphate = D-fructose 6-phosphate</text>
        <dbReference type="Rhea" id="RHEA:12356"/>
        <dbReference type="ChEBI" id="CHEBI:58735"/>
        <dbReference type="ChEBI" id="CHEBI:61527"/>
        <dbReference type="EC" id="5.3.1.8"/>
    </reaction>
</comment>
<evidence type="ECO:0000256" key="3">
    <source>
        <dbReference type="ARBA" id="ARBA00004666"/>
    </source>
</evidence>
<evidence type="ECO:0000259" key="16">
    <source>
        <dbReference type="Pfam" id="PF20511"/>
    </source>
</evidence>
<evidence type="ECO:0000256" key="6">
    <source>
        <dbReference type="ARBA" id="ARBA00018236"/>
    </source>
</evidence>
<evidence type="ECO:0000256" key="7">
    <source>
        <dbReference type="ARBA" id="ARBA00022723"/>
    </source>
</evidence>
<dbReference type="EC" id="5.3.1.8" evidence="5 12"/>
<evidence type="ECO:0000256" key="14">
    <source>
        <dbReference type="RuleBase" id="RU004248"/>
    </source>
</evidence>
<comment type="caution">
    <text evidence="18">The sequence shown here is derived from an EMBL/GenBank/DDBJ whole genome shotgun (WGS) entry which is preliminary data.</text>
</comment>
<dbReference type="UniPathway" id="UPA00126">
    <property type="reaction ID" value="UER00423"/>
</dbReference>
<dbReference type="Pfam" id="PF01238">
    <property type="entry name" value="PMI_typeI_C"/>
    <property type="match status" value="1"/>
</dbReference>
<dbReference type="STRING" id="45607.A0A2T0FCF6"/>
<dbReference type="PANTHER" id="PTHR10309:SF0">
    <property type="entry name" value="MANNOSE-6-PHOSPHATE ISOMERASE"/>
    <property type="match status" value="1"/>
</dbReference>
<dbReference type="InterPro" id="IPR011051">
    <property type="entry name" value="RmlC_Cupin_sf"/>
</dbReference>
<dbReference type="InterPro" id="IPR046457">
    <property type="entry name" value="PMI_typeI_cat"/>
</dbReference>
<feature type="active site" evidence="10">
    <location>
        <position position="292"/>
    </location>
</feature>
<feature type="binding site" evidence="11">
    <location>
        <position position="104"/>
    </location>
    <ligand>
        <name>Zn(2+)</name>
        <dbReference type="ChEBI" id="CHEBI:29105"/>
    </ligand>
</feature>
<dbReference type="Gene3D" id="2.60.120.10">
    <property type="entry name" value="Jelly Rolls"/>
    <property type="match status" value="2"/>
</dbReference>
<evidence type="ECO:0000256" key="9">
    <source>
        <dbReference type="ARBA" id="ARBA00023235"/>
    </source>
</evidence>
<evidence type="ECO:0000256" key="8">
    <source>
        <dbReference type="ARBA" id="ARBA00022833"/>
    </source>
</evidence>
<dbReference type="InterPro" id="IPR001250">
    <property type="entry name" value="Man6P_Isoase-1"/>
</dbReference>